<dbReference type="Gene3D" id="3.90.1200.10">
    <property type="match status" value="1"/>
</dbReference>
<dbReference type="Proteomes" id="UP000824927">
    <property type="component" value="Unassembled WGS sequence"/>
</dbReference>
<dbReference type="RefSeq" id="WP_222404517.1">
    <property type="nucleotide sequence ID" value="NZ_JAHVKP010000001.1"/>
</dbReference>
<evidence type="ECO:0000256" key="2">
    <source>
        <dbReference type="PIRNR" id="PIRNR006221"/>
    </source>
</evidence>
<sequence>MSDTLADAIERLVGKRPADIRRFPGGDISGASLVTLADGETIVAKSGPVVGIEARMLEAMAQSGAPTPEVIAADDEVMLIEHLPSDAGPSGGAWASLAEALGQLHAETGDTYGWPEDYALRHVTIENAACDSWPQFWAERRLLCHAPHIPAALARRLEALAPKLPDMLPGSPKPSLLHGDLWGGNILVSGGGISGLIDPCAYYGDREVDAASLTVFDHPPGSFFASLAFEPGWSERQPIYRLWMWLLHVRLFGDGYRPAVERELEIFGF</sequence>
<dbReference type="AlphaFoldDB" id="A0A9Q3RZV4"/>
<evidence type="ECO:0000313" key="3">
    <source>
        <dbReference type="EMBL" id="MBY6217386.1"/>
    </source>
</evidence>
<comment type="similarity">
    <text evidence="1 2">Belongs to the fructosamine kinase family.</text>
</comment>
<dbReference type="EMBL" id="JAHVKP010000001">
    <property type="protein sequence ID" value="MBY6217386.1"/>
    <property type="molecule type" value="Genomic_DNA"/>
</dbReference>
<dbReference type="PANTHER" id="PTHR12149">
    <property type="entry name" value="FRUCTOSAMINE 3 KINASE-RELATED PROTEIN"/>
    <property type="match status" value="1"/>
</dbReference>
<dbReference type="Pfam" id="PF03881">
    <property type="entry name" value="Fructosamin_kin"/>
    <property type="match status" value="1"/>
</dbReference>
<dbReference type="PIRSF" id="PIRSF006221">
    <property type="entry name" value="Ketosamine-3-kinase"/>
    <property type="match status" value="1"/>
</dbReference>
<gene>
    <name evidence="3" type="ORF">KUV31_03420</name>
</gene>
<dbReference type="InterPro" id="IPR016477">
    <property type="entry name" value="Fructo-/Ketosamine-3-kinase"/>
</dbReference>
<accession>A0A9Q3RZV4</accession>
<keyword evidence="2" id="KW-0808">Transferase</keyword>
<keyword evidence="2 3" id="KW-0418">Kinase</keyword>
<comment type="caution">
    <text evidence="3">The sequence shown here is derived from an EMBL/GenBank/DDBJ whole genome shotgun (WGS) entry which is preliminary data.</text>
</comment>
<dbReference type="SUPFAM" id="SSF56112">
    <property type="entry name" value="Protein kinase-like (PK-like)"/>
    <property type="match status" value="1"/>
</dbReference>
<dbReference type="InterPro" id="IPR011009">
    <property type="entry name" value="Kinase-like_dom_sf"/>
</dbReference>
<dbReference type="Gene3D" id="3.30.200.20">
    <property type="entry name" value="Phosphorylase Kinase, domain 1"/>
    <property type="match status" value="1"/>
</dbReference>
<protein>
    <submittedName>
        <fullName evidence="3">Fructosamine kinase family protein</fullName>
    </submittedName>
</protein>
<evidence type="ECO:0000313" key="4">
    <source>
        <dbReference type="Proteomes" id="UP000824927"/>
    </source>
</evidence>
<evidence type="ECO:0000256" key="1">
    <source>
        <dbReference type="ARBA" id="ARBA00009460"/>
    </source>
</evidence>
<reference evidence="3" key="1">
    <citation type="submission" date="2021-06" db="EMBL/GenBank/DDBJ databases">
        <title>50 bacteria genomes isolated from Dapeng, Shenzhen, China.</title>
        <authorList>
            <person name="Zheng W."/>
            <person name="Yu S."/>
            <person name="Huang Y."/>
        </authorList>
    </citation>
    <scope>NUCLEOTIDE SEQUENCE</scope>
    <source>
        <strain evidence="3">DP4N28-2</strain>
    </source>
</reference>
<dbReference type="PANTHER" id="PTHR12149:SF8">
    <property type="entry name" value="PROTEIN-RIBULOSAMINE 3-KINASE"/>
    <property type="match status" value="1"/>
</dbReference>
<dbReference type="GO" id="GO:0016301">
    <property type="term" value="F:kinase activity"/>
    <property type="evidence" value="ECO:0007669"/>
    <property type="project" value="UniProtKB-UniRule"/>
</dbReference>
<name>A0A9Q3RZV4_9SPHN</name>
<organism evidence="3 4">
    <name type="scientific">Qipengyuania aquimaris</name>
    <dbReference type="NCBI Taxonomy" id="255984"/>
    <lineage>
        <taxon>Bacteria</taxon>
        <taxon>Pseudomonadati</taxon>
        <taxon>Pseudomonadota</taxon>
        <taxon>Alphaproteobacteria</taxon>
        <taxon>Sphingomonadales</taxon>
        <taxon>Erythrobacteraceae</taxon>
        <taxon>Qipengyuania</taxon>
    </lineage>
</organism>
<proteinExistence type="inferred from homology"/>